<feature type="compositionally biased region" description="Pro residues" evidence="1">
    <location>
        <begin position="433"/>
        <end position="453"/>
    </location>
</feature>
<feature type="region of interest" description="Disordered" evidence="1">
    <location>
        <begin position="64"/>
        <end position="206"/>
    </location>
</feature>
<feature type="compositionally biased region" description="Polar residues" evidence="1">
    <location>
        <begin position="130"/>
        <end position="140"/>
    </location>
</feature>
<feature type="region of interest" description="Disordered" evidence="1">
    <location>
        <begin position="401"/>
        <end position="576"/>
    </location>
</feature>
<feature type="compositionally biased region" description="Basic and acidic residues" evidence="1">
    <location>
        <begin position="1234"/>
        <end position="1248"/>
    </location>
</feature>
<protein>
    <submittedName>
        <fullName evidence="2">Uncharacterized protein</fullName>
    </submittedName>
</protein>
<feature type="compositionally biased region" description="Polar residues" evidence="1">
    <location>
        <begin position="518"/>
        <end position="528"/>
    </location>
</feature>
<reference evidence="2" key="1">
    <citation type="submission" date="2016-04" db="EMBL/GenBank/DDBJ databases">
        <authorList>
            <person name="Nguyen H.D."/>
            <person name="Samba Siva P."/>
            <person name="Cullis J."/>
            <person name="Levesque C.A."/>
            <person name="Hambleton S."/>
        </authorList>
    </citation>
    <scope>NUCLEOTIDE SEQUENCE</scope>
    <source>
        <strain evidence="2">DAOMC 236416</strain>
    </source>
</reference>
<feature type="region of interest" description="Disordered" evidence="1">
    <location>
        <begin position="1150"/>
        <end position="1330"/>
    </location>
</feature>
<feature type="compositionally biased region" description="Gly residues" evidence="1">
    <location>
        <begin position="530"/>
        <end position="549"/>
    </location>
</feature>
<feature type="compositionally biased region" description="Low complexity" evidence="1">
    <location>
        <begin position="802"/>
        <end position="813"/>
    </location>
</feature>
<proteinExistence type="predicted"/>
<feature type="region of interest" description="Disordered" evidence="1">
    <location>
        <begin position="346"/>
        <end position="380"/>
    </location>
</feature>
<feature type="compositionally biased region" description="Low complexity" evidence="1">
    <location>
        <begin position="245"/>
        <end position="265"/>
    </location>
</feature>
<feature type="compositionally biased region" description="Polar residues" evidence="1">
    <location>
        <begin position="1203"/>
        <end position="1212"/>
    </location>
</feature>
<feature type="compositionally biased region" description="Polar residues" evidence="1">
    <location>
        <begin position="64"/>
        <end position="103"/>
    </location>
</feature>
<comment type="caution">
    <text evidence="2">The sequence shown here is derived from an EMBL/GenBank/DDBJ whole genome shotgun (WGS) entry which is preliminary data.</text>
</comment>
<feature type="compositionally biased region" description="Gly residues" evidence="1">
    <location>
        <begin position="1011"/>
        <end position="1023"/>
    </location>
</feature>
<dbReference type="EMBL" id="LWDF02000021">
    <property type="protein sequence ID" value="KAE8259973.1"/>
    <property type="molecule type" value="Genomic_DNA"/>
</dbReference>
<feature type="compositionally biased region" description="Polar residues" evidence="1">
    <location>
        <begin position="1284"/>
        <end position="1309"/>
    </location>
</feature>
<feature type="region of interest" description="Disordered" evidence="1">
    <location>
        <begin position="938"/>
        <end position="960"/>
    </location>
</feature>
<name>A0A177TVF0_9BASI</name>
<feature type="compositionally biased region" description="Low complexity" evidence="1">
    <location>
        <begin position="107"/>
        <end position="121"/>
    </location>
</feature>
<feature type="compositionally biased region" description="Gly residues" evidence="1">
    <location>
        <begin position="1317"/>
        <end position="1326"/>
    </location>
</feature>
<feature type="region of interest" description="Disordered" evidence="1">
    <location>
        <begin position="231"/>
        <end position="292"/>
    </location>
</feature>
<feature type="compositionally biased region" description="Gly residues" evidence="1">
    <location>
        <begin position="705"/>
        <end position="723"/>
    </location>
</feature>
<evidence type="ECO:0000313" key="3">
    <source>
        <dbReference type="Proteomes" id="UP000077521"/>
    </source>
</evidence>
<dbReference type="Proteomes" id="UP000077521">
    <property type="component" value="Unassembled WGS sequence"/>
</dbReference>
<feature type="region of interest" description="Disordered" evidence="1">
    <location>
        <begin position="304"/>
        <end position="325"/>
    </location>
</feature>
<feature type="region of interest" description="Disordered" evidence="1">
    <location>
        <begin position="1008"/>
        <end position="1030"/>
    </location>
</feature>
<feature type="compositionally biased region" description="Low complexity" evidence="1">
    <location>
        <begin position="748"/>
        <end position="766"/>
    </location>
</feature>
<feature type="compositionally biased region" description="Low complexity" evidence="1">
    <location>
        <begin position="167"/>
        <end position="178"/>
    </location>
</feature>
<feature type="compositionally biased region" description="Low complexity" evidence="1">
    <location>
        <begin position="401"/>
        <end position="430"/>
    </location>
</feature>
<accession>A0A177TVF0</accession>
<feature type="compositionally biased region" description="Gly residues" evidence="1">
    <location>
        <begin position="484"/>
        <end position="495"/>
    </location>
</feature>
<keyword evidence="3" id="KW-1185">Reference proteome</keyword>
<evidence type="ECO:0000256" key="1">
    <source>
        <dbReference type="SAM" id="MobiDB-lite"/>
    </source>
</evidence>
<evidence type="ECO:0000313" key="2">
    <source>
        <dbReference type="EMBL" id="KAE8259973.1"/>
    </source>
</evidence>
<feature type="region of interest" description="Disordered" evidence="1">
    <location>
        <begin position="982"/>
        <end position="1001"/>
    </location>
</feature>
<sequence>MLRKGGTAYLNPLRFPCHSPGLNSVTLSGSSGLLPLTSGVLHQTANPYLIPPSPRMRAFLRMAQQSPNSQAQNLPSNNNNTDLASSASSDRLRTLNSRHSSTGIGYAPSLSPSPSAAVSPLDDPPDRLSLSRQNSNNTATAAADDDRRHRRRRSIGRLHSVMMNTNGLSLPGSGSSSSSHHHHHLSPRRSSGGNHPPSSYDSDWTDRTYDAEVDGAPSYYEQALKRGLLSPQQLKDGPSPHPTHLKPSSSSSSLHPPSAASAMASRELRNKRSLTRAQTPPTSIAPLPPSSYINLGRVRSQVEEWEDVTPRLPQSSSSSSSQGRDRINQYEDVLSMSAARSITWASGTANPAPADHHPHRVQGTAPTSSHSEGERVKYASDVSGSASASAAAAAAAAAAASGGGSADASYSTGTRRGSATSTRSAAGSSSFPYIPPALTSPPPKEPLPPPPPGSTNLGPRRSSSRSSRHQQDYPSTGEKPRRGSGSGGTGLGAGGAAAAPGMHNTWTTPTARRHSHHPQSPSIGSLSSGWPGGQAGGNFSFSGGGGGGPAPGPSAYSFSQHQQKTPNGASKSSNSSRFVASSSFSTQSLAAQLNELAVAFADGLLDPDEYRILRQGIFDRMSADPDMAVPEITAIKGMASSRVSIDGGTHGGLPPPLGTTFGNRNAGGESRRVEGSTVSSGAGENGHMDDSESSIYESAHSHRSGVGGGGGGGGGPAERGGGATSSMSVAATSLFSSVVAAASLFRRTGNNNNISNNNNNNNNNNNRTRDVRGASVSSGSSGPRQQAQLSPDGHGAHDMLNSSGRESSASMSGMGGYVSSTGFAAAYGGHSNSALGFSSPDVPSSSGLMNFHRARSGSNAGSLRGGVGGRTSAASSHSRPSIMGSAVFMAPGGSHNVGGIATGSESHSLMGGGTSSAMGSQRSAFGAGNGVGGSFGTGSVSGSGAGGDRKKRTGSAASSHELEHRFRAARAAAVGVGIPALDRSPSMRSRQGSGRAYGTLGGSGASIMSGGTHGAFQGGGGRGDTSSVSSANHLYSDSKSMISRVSTAASASASGLFGADYAQKGSAEIQAEIKVVEEEGMRMLENFVGLERATLGKADVGSELMQRIQEARSLGISQGDDSRDTNAANTATLRRTASLGSAGGWMSTIRAASRDRKRSGTSDGSSSIFSAFTFGRGKKDKSAAAADSRPGSAGSMADMGHSMPTSSTQSHATAGPGSGGVVSSRSMDSAAQKADGHATIRSARRPDGSRAGSLTGRSGYPPPSASALRARGLAPPPPSAYRLNASTGPSGVMNSRGHSQQQYQSTSRSDVGHSSMAGGGGGGGYGSDAELEDALHSNSQSGSTLNPLRRLLGERAVNELELDPVTANAAANLVAELDDIDTRKAAVLKRYHDRTSYLNSQLQSARIREKLMAR</sequence>
<feature type="region of interest" description="Disordered" evidence="1">
    <location>
        <begin position="848"/>
        <end position="879"/>
    </location>
</feature>
<reference evidence="2" key="2">
    <citation type="journal article" date="2019" name="IMA Fungus">
        <title>Genome sequencing and comparison of five Tilletia species to identify candidate genes for the detection of regulated species infecting wheat.</title>
        <authorList>
            <person name="Nguyen H.D.T."/>
            <person name="Sultana T."/>
            <person name="Kesanakurti P."/>
            <person name="Hambleton S."/>
        </authorList>
    </citation>
    <scope>NUCLEOTIDE SEQUENCE</scope>
    <source>
        <strain evidence="2">DAOMC 236416</strain>
    </source>
</reference>
<feature type="region of interest" description="Disordered" evidence="1">
    <location>
        <begin position="652"/>
        <end position="725"/>
    </location>
</feature>
<feature type="compositionally biased region" description="Low complexity" evidence="1">
    <location>
        <begin position="773"/>
        <end position="782"/>
    </location>
</feature>
<organism evidence="2 3">
    <name type="scientific">Tilletia indica</name>
    <dbReference type="NCBI Taxonomy" id="43049"/>
    <lineage>
        <taxon>Eukaryota</taxon>
        <taxon>Fungi</taxon>
        <taxon>Dikarya</taxon>
        <taxon>Basidiomycota</taxon>
        <taxon>Ustilaginomycotina</taxon>
        <taxon>Exobasidiomycetes</taxon>
        <taxon>Tilletiales</taxon>
        <taxon>Tilletiaceae</taxon>
        <taxon>Tilletia</taxon>
    </lineage>
</organism>
<feature type="region of interest" description="Disordered" evidence="1">
    <location>
        <begin position="748"/>
        <end position="813"/>
    </location>
</feature>
<gene>
    <name evidence="2" type="ORF">A4X13_0g624</name>
</gene>